<comment type="caution">
    <text evidence="3">The sequence shown here is derived from an EMBL/GenBank/DDBJ whole genome shotgun (WGS) entry which is preliminary data.</text>
</comment>
<accession>A0A846Y3I6</accession>
<evidence type="ECO:0000256" key="2">
    <source>
        <dbReference type="SAM" id="Phobius"/>
    </source>
</evidence>
<dbReference type="RefSeq" id="WP_067878863.1">
    <property type="nucleotide sequence ID" value="NZ_JAAXOP010000012.1"/>
</dbReference>
<keyword evidence="2" id="KW-0812">Transmembrane</keyword>
<keyword evidence="2" id="KW-0472">Membrane</keyword>
<evidence type="ECO:0000313" key="3">
    <source>
        <dbReference type="EMBL" id="NKY52510.1"/>
    </source>
</evidence>
<keyword evidence="4" id="KW-1185">Reference proteome</keyword>
<feature type="region of interest" description="Disordered" evidence="1">
    <location>
        <begin position="24"/>
        <end position="171"/>
    </location>
</feature>
<feature type="compositionally biased region" description="Polar residues" evidence="1">
    <location>
        <begin position="129"/>
        <end position="139"/>
    </location>
</feature>
<proteinExistence type="predicted"/>
<feature type="compositionally biased region" description="Low complexity" evidence="1">
    <location>
        <begin position="100"/>
        <end position="124"/>
    </location>
</feature>
<evidence type="ECO:0000313" key="4">
    <source>
        <dbReference type="Proteomes" id="UP000565711"/>
    </source>
</evidence>
<dbReference type="EMBL" id="JAAXOP010000012">
    <property type="protein sequence ID" value="NKY52510.1"/>
    <property type="molecule type" value="Genomic_DNA"/>
</dbReference>
<keyword evidence="2" id="KW-1133">Transmembrane helix</keyword>
<organism evidence="3 4">
    <name type="scientific">Nocardia vermiculata</name>
    <dbReference type="NCBI Taxonomy" id="257274"/>
    <lineage>
        <taxon>Bacteria</taxon>
        <taxon>Bacillati</taxon>
        <taxon>Actinomycetota</taxon>
        <taxon>Actinomycetes</taxon>
        <taxon>Mycobacteriales</taxon>
        <taxon>Nocardiaceae</taxon>
        <taxon>Nocardia</taxon>
    </lineage>
</organism>
<feature type="transmembrane region" description="Helical" evidence="2">
    <location>
        <begin position="173"/>
        <end position="196"/>
    </location>
</feature>
<feature type="compositionally biased region" description="Basic and acidic residues" evidence="1">
    <location>
        <begin position="24"/>
        <end position="39"/>
    </location>
</feature>
<sequence>MDKSANKGRRPRAAERLATRLRLDAARDAGRLSETDHAARTARATRVRTIGDLRALTSDLRDARAADEAERPVRPPGPPPTGRPSPSGVQPTELGPSAGSSTPWSVAAAPASAVSATAGSTPSGRGEAGTSSGEPTTSGRGEPVGEGARAESAASVADPVPVRSDGTSEGRASWVRGPVGVVVAVLIAIVGVWVIATNPFAADETSARPELPDMTTAAGVDSFLGAYREHFGDLLADEVTFHPTHVSIVRAVAGDPAQAERYSYDGEFDTWSNPDDRDPELAPIDLGVIDIATLGTMLADAPRTVGAPGTTLSHVILERSPLSRDREPLFVIYPASGGFWMVTTAGESVYVSSFGS</sequence>
<feature type="compositionally biased region" description="Pro residues" evidence="1">
    <location>
        <begin position="74"/>
        <end position="83"/>
    </location>
</feature>
<reference evidence="3 4" key="1">
    <citation type="submission" date="2020-04" db="EMBL/GenBank/DDBJ databases">
        <title>MicrobeNet Type strains.</title>
        <authorList>
            <person name="Nicholson A.C."/>
        </authorList>
    </citation>
    <scope>NUCLEOTIDE SEQUENCE [LARGE SCALE GENOMIC DNA]</scope>
    <source>
        <strain evidence="3 4">JCM 12354</strain>
    </source>
</reference>
<gene>
    <name evidence="3" type="ORF">HGA08_20090</name>
</gene>
<name>A0A846Y3I6_9NOCA</name>
<evidence type="ECO:0000256" key="1">
    <source>
        <dbReference type="SAM" id="MobiDB-lite"/>
    </source>
</evidence>
<dbReference type="AlphaFoldDB" id="A0A846Y3I6"/>
<protein>
    <submittedName>
        <fullName evidence="3">DUF1707 domain-containing protein</fullName>
    </submittedName>
</protein>
<feature type="compositionally biased region" description="Basic and acidic residues" evidence="1">
    <location>
        <begin position="59"/>
        <end position="73"/>
    </location>
</feature>
<dbReference type="Proteomes" id="UP000565711">
    <property type="component" value="Unassembled WGS sequence"/>
</dbReference>